<dbReference type="SUPFAM" id="SSF48371">
    <property type="entry name" value="ARM repeat"/>
    <property type="match status" value="1"/>
</dbReference>
<dbReference type="Gene3D" id="1.25.40.290">
    <property type="entry name" value="ARM repeat domains"/>
    <property type="match status" value="1"/>
</dbReference>
<keyword evidence="2" id="KW-1185">Reference proteome</keyword>
<sequence length="228" mass="25366">MDTTRFCSSVSEALLPLASPERQAPMQAYMKDRFAFLGVATPARRAATMPLIRALKAPTAADLLATAGALWQMPAREFQYVAVDLLARHHRRLGRADVPALLALAREKTWWDSVDGLAGVVGDVVRAARRDAPDPQACMDDAVADADFWVRRIAMLHQLGWRADTDRDRLFAYARRLAPESEFFIRKAIGWALRDYAWHDPAPVRAFVASMGTALSPLSRREATKHIG</sequence>
<dbReference type="Proteomes" id="UP000561045">
    <property type="component" value="Unassembled WGS sequence"/>
</dbReference>
<gene>
    <name evidence="1" type="ORF">GGR36_003135</name>
</gene>
<dbReference type="AlphaFoldDB" id="A0A840BQP3"/>
<comment type="caution">
    <text evidence="1">The sequence shown here is derived from an EMBL/GenBank/DDBJ whole genome shotgun (WGS) entry which is preliminary data.</text>
</comment>
<organism evidence="1 2">
    <name type="scientific">Niveibacterium umoris</name>
    <dbReference type="NCBI Taxonomy" id="1193620"/>
    <lineage>
        <taxon>Bacteria</taxon>
        <taxon>Pseudomonadati</taxon>
        <taxon>Pseudomonadota</taxon>
        <taxon>Betaproteobacteria</taxon>
        <taxon>Rhodocyclales</taxon>
        <taxon>Rhodocyclaceae</taxon>
        <taxon>Niveibacterium</taxon>
    </lineage>
</organism>
<dbReference type="Pfam" id="PF08713">
    <property type="entry name" value="DNA_alkylation"/>
    <property type="match status" value="1"/>
</dbReference>
<dbReference type="CDD" id="cd07064">
    <property type="entry name" value="AlkD_like_1"/>
    <property type="match status" value="1"/>
</dbReference>
<dbReference type="EMBL" id="JACIET010000002">
    <property type="protein sequence ID" value="MBB4013789.1"/>
    <property type="molecule type" value="Genomic_DNA"/>
</dbReference>
<dbReference type="Gene3D" id="1.20.1660.10">
    <property type="entry name" value="Hypothetical protein (EF3068)"/>
    <property type="match status" value="1"/>
</dbReference>
<evidence type="ECO:0000313" key="2">
    <source>
        <dbReference type="Proteomes" id="UP000561045"/>
    </source>
</evidence>
<accession>A0A840BQP3</accession>
<evidence type="ECO:0000313" key="1">
    <source>
        <dbReference type="EMBL" id="MBB4013789.1"/>
    </source>
</evidence>
<dbReference type="InterPro" id="IPR014825">
    <property type="entry name" value="DNA_alkylation"/>
</dbReference>
<proteinExistence type="predicted"/>
<dbReference type="InterPro" id="IPR016024">
    <property type="entry name" value="ARM-type_fold"/>
</dbReference>
<reference evidence="1 2" key="1">
    <citation type="submission" date="2020-08" db="EMBL/GenBank/DDBJ databases">
        <title>Genomic Encyclopedia of Type Strains, Phase IV (KMG-IV): sequencing the most valuable type-strain genomes for metagenomic binning, comparative biology and taxonomic classification.</title>
        <authorList>
            <person name="Goeker M."/>
        </authorList>
    </citation>
    <scope>NUCLEOTIDE SEQUENCE [LARGE SCALE GENOMIC DNA]</scope>
    <source>
        <strain evidence="1 2">DSM 106739</strain>
    </source>
</reference>
<protein>
    <submittedName>
        <fullName evidence="1">3-methyladenine DNA glycosylase AlkD</fullName>
    </submittedName>
</protein>
<dbReference type="PANTHER" id="PTHR34070:SF1">
    <property type="entry name" value="DNA ALKYLATION REPAIR PROTEIN"/>
    <property type="match status" value="1"/>
</dbReference>
<dbReference type="PANTHER" id="PTHR34070">
    <property type="entry name" value="ARMADILLO-TYPE FOLD"/>
    <property type="match status" value="1"/>
</dbReference>
<name>A0A840BQP3_9RHOO</name>
<dbReference type="RefSeq" id="WP_183635712.1">
    <property type="nucleotide sequence ID" value="NZ_BAABLE010000005.1"/>
</dbReference>